<evidence type="ECO:0000313" key="1">
    <source>
        <dbReference type="EMBL" id="WKN37363.1"/>
    </source>
</evidence>
<dbReference type="Pfam" id="PF05787">
    <property type="entry name" value="PhoX"/>
    <property type="match status" value="1"/>
</dbReference>
<dbReference type="PANTHER" id="PTHR35399:SF4">
    <property type="entry name" value="MEMBRANE PROTEIN"/>
    <property type="match status" value="1"/>
</dbReference>
<dbReference type="InterPro" id="IPR008557">
    <property type="entry name" value="PhoX"/>
</dbReference>
<dbReference type="EMBL" id="CP120682">
    <property type="protein sequence ID" value="WKN37363.1"/>
    <property type="molecule type" value="Genomic_DNA"/>
</dbReference>
<dbReference type="AlphaFoldDB" id="A0AA49GND1"/>
<sequence>MKTSRRQFIQSASIVSIGFLGLNRLVQALPKNEAFGYGPLKKDPNGILNLPEGFSYRIISRAGDRMSDGFYSPGRPDGMATFADKQGRLILIRNHEIDPGSDDGPYGKGLSLLDKMNRKKVYDFGSGKTPSTGGTSTLVYNEKTGEVETSYLSLTGTNRNCAGGLTPWGSWISCEENTDRADGTMEKNHGYNFEVPASRKPQLVDPMPLKEMGRFNHEAVSIDPKTSIVYQTEDRPDGIIYRFIPHVSEQLSQGGRLQALVVKEQPSFDTRNWKDLDGPKMPLRQPMTIEWIDLQDVDSPEDDLRYRGFDQGAARFARGEGMWFGENELFFACTNGGKIGAGQVFRYVPSPYEGTDQEKEAPGQLELFLESEDTDLLKSCDNLTITPWGDLMLCEDDPHPFIVGVTRQGELYKLGENVGFPSEFAGGVFSPSGETYFVNIQDAGLTLAITGPWQEGLKKA</sequence>
<dbReference type="PANTHER" id="PTHR35399">
    <property type="entry name" value="SLR8030 PROTEIN"/>
    <property type="match status" value="1"/>
</dbReference>
<name>A0AA49GND1_9BACT</name>
<reference evidence="1" key="2">
    <citation type="journal article" date="2024" name="Antonie Van Leeuwenhoek">
        <title>Roseihalotalea indica gen. nov., sp. nov., a halophilic Bacteroidetes from mesopelagic Southwest Indian Ocean with higher carbohydrate metabolic potential.</title>
        <authorList>
            <person name="Chen B."/>
            <person name="Zhang M."/>
            <person name="Lin D."/>
            <person name="Ye J."/>
            <person name="Tang K."/>
        </authorList>
    </citation>
    <scope>NUCLEOTIDE SEQUENCE</scope>
    <source>
        <strain evidence="1">TK19036</strain>
    </source>
</reference>
<gene>
    <name evidence="1" type="ORF">K4G66_01405</name>
</gene>
<organism evidence="1">
    <name type="scientific">Roseihalotalea indica</name>
    <dbReference type="NCBI Taxonomy" id="2867963"/>
    <lineage>
        <taxon>Bacteria</taxon>
        <taxon>Pseudomonadati</taxon>
        <taxon>Bacteroidota</taxon>
        <taxon>Cytophagia</taxon>
        <taxon>Cytophagales</taxon>
        <taxon>Catalimonadaceae</taxon>
        <taxon>Roseihalotalea</taxon>
    </lineage>
</organism>
<proteinExistence type="predicted"/>
<accession>A0AA49GND1</accession>
<protein>
    <submittedName>
        <fullName evidence="1">DUF839 domain-containing protein</fullName>
    </submittedName>
</protein>
<reference evidence="1" key="1">
    <citation type="journal article" date="2023" name="Comput. Struct. Biotechnol. J.">
        <title>Discovery of a novel marine Bacteroidetes with a rich repertoire of carbohydrate-active enzymes.</title>
        <authorList>
            <person name="Chen B."/>
            <person name="Liu G."/>
            <person name="Chen Q."/>
            <person name="Wang H."/>
            <person name="Liu L."/>
            <person name="Tang K."/>
        </authorList>
    </citation>
    <scope>NUCLEOTIDE SEQUENCE</scope>
    <source>
        <strain evidence="1">TK19036</strain>
    </source>
</reference>